<sequence length="158" mass="18311">MREKTTADEILTDKVDQLINNEKEIKITTIQQEIKVTRHENMFTKLVLPALDDILRFFILHQYQQKWQHTRRRLRSDSKQNPCSKAGAADLQHSKQTFFDYKTYYQEGENANGGTVLLIREAIRSSLVPCAIPDVCAIDIMEEEPIRMIGVYAPVSRT</sequence>
<protein>
    <submittedName>
        <fullName evidence="1">Uncharacterized protein</fullName>
    </submittedName>
</protein>
<dbReference type="EMBL" id="CAJNOJ010000111">
    <property type="protein sequence ID" value="CAF1135556.1"/>
    <property type="molecule type" value="Genomic_DNA"/>
</dbReference>
<evidence type="ECO:0000313" key="1">
    <source>
        <dbReference type="EMBL" id="CAF1135556.1"/>
    </source>
</evidence>
<comment type="caution">
    <text evidence="1">The sequence shown here is derived from an EMBL/GenBank/DDBJ whole genome shotgun (WGS) entry which is preliminary data.</text>
</comment>
<dbReference type="AlphaFoldDB" id="A0A814RP63"/>
<reference evidence="1" key="1">
    <citation type="submission" date="2021-02" db="EMBL/GenBank/DDBJ databases">
        <authorList>
            <person name="Nowell W R."/>
        </authorList>
    </citation>
    <scope>NUCLEOTIDE SEQUENCE</scope>
</reference>
<evidence type="ECO:0000313" key="2">
    <source>
        <dbReference type="Proteomes" id="UP000663852"/>
    </source>
</evidence>
<dbReference type="Proteomes" id="UP000663852">
    <property type="component" value="Unassembled WGS sequence"/>
</dbReference>
<name>A0A814RP63_ADIRI</name>
<organism evidence="1 2">
    <name type="scientific">Adineta ricciae</name>
    <name type="common">Rotifer</name>
    <dbReference type="NCBI Taxonomy" id="249248"/>
    <lineage>
        <taxon>Eukaryota</taxon>
        <taxon>Metazoa</taxon>
        <taxon>Spiralia</taxon>
        <taxon>Gnathifera</taxon>
        <taxon>Rotifera</taxon>
        <taxon>Eurotatoria</taxon>
        <taxon>Bdelloidea</taxon>
        <taxon>Adinetida</taxon>
        <taxon>Adinetidae</taxon>
        <taxon>Adineta</taxon>
    </lineage>
</organism>
<proteinExistence type="predicted"/>
<gene>
    <name evidence="1" type="ORF">EDS130_LOCUS21801</name>
</gene>
<dbReference type="OrthoDB" id="10058826at2759"/>
<accession>A0A814RP63</accession>